<dbReference type="PANTHER" id="PTHR11472">
    <property type="entry name" value="DNA REPAIR DEAD HELICASE RAD3/XP-D SUBFAMILY MEMBER"/>
    <property type="match status" value="1"/>
</dbReference>
<evidence type="ECO:0000259" key="6">
    <source>
        <dbReference type="PROSITE" id="PS51193"/>
    </source>
</evidence>
<sequence>MTERAIHAAARPRLRLPAAPAVVAGTGRAAILTEDGEVLDLPAEEAAARLRKMAPPLLVHAPATLRRLGLRTLPALDLLELFAFVLPGHPAAPTPRGLALALDLKPPGPGLESAVSLLPDLTQALLARLAAGASLPLNRDAAALAARMGQAGWDWADFVIAAAGGPAVAGADPLRVWRRLPEWEEVAPPPPPASHPVSPADARARLGAMLGEGAEERPGQSDYAAAAAAAFAPREQRGDPHLVLAEAGTGTGKTLGYIAPASLWAERNQGPVWISTFTRHLQRQVEAELVRLHPDPAERRRRVVIRKGRENYLCLLNFEDAVNAALAGNAAVPVIPLGLIARWALTGTDGDIQGGDLPGWFAELFAGGLIPALADRRGECIHAACPHWRRCFVEHTIRRARGAELVVANHALVMAQAAWGGIDDTTVPLRYVFDEGHHLFDAADGAFAATLSGVEAGELRRWLLGAEGSRSRARGLRRRIEELVAERPELLAPLDAALQAARALPGPGWSSRLQDPALDPAPDLAGVEPGRQNPCEAFLRAARQQVLARAPGEGEPGRGSVECDLFPPAPGLAETAADLDRALGRLAAPLERIVERLAARLEDEAEELDAATRNRIEASCRSIRRRALDRLAAWQEMLRSLAADPPAPGIRPTQVMFLRLDRWDGRDADVGLHRHWLDPTIPFALSLAQPAQGLLVTSATLRDAGAGDPESAWAVAEARAGAVHLPSPAIRVAVASPFDYAAQTRAFVVTDVNARDIAALAAAYRALFQASGGGGLGLFTAISRLRAVHARIAPELEAAGIPLLAQHVDPMDNATLIDIFRTEEESCLLGTDAMRDGVDVPGRALRLVVFERVPWPRPDILHRERRVHLGAGDPTGYDDRIVRFRLRQAFGRLIRSTTDRGVFVLLDRQTPTRLLSAFPQGVAVRRLGLAQVVAETRDFLS</sequence>
<dbReference type="InterPro" id="IPR027417">
    <property type="entry name" value="P-loop_NTPase"/>
</dbReference>
<feature type="coiled-coil region" evidence="5">
    <location>
        <begin position="591"/>
        <end position="621"/>
    </location>
</feature>
<evidence type="ECO:0000256" key="1">
    <source>
        <dbReference type="ARBA" id="ARBA00022741"/>
    </source>
</evidence>
<keyword evidence="5" id="KW-0175">Coiled coil</keyword>
<organism evidence="7 8">
    <name type="scientific">Rhodovastum atsumiense</name>
    <dbReference type="NCBI Taxonomy" id="504468"/>
    <lineage>
        <taxon>Bacteria</taxon>
        <taxon>Pseudomonadati</taxon>
        <taxon>Pseudomonadota</taxon>
        <taxon>Alphaproteobacteria</taxon>
        <taxon>Acetobacterales</taxon>
        <taxon>Acetobacteraceae</taxon>
        <taxon>Rhodovastum</taxon>
    </lineage>
</organism>
<keyword evidence="7" id="KW-0347">Helicase</keyword>
<protein>
    <submittedName>
        <fullName evidence="7">ATP-dependent DNA helicase</fullName>
    </submittedName>
</protein>
<keyword evidence="3" id="KW-0067">ATP-binding</keyword>
<dbReference type="GO" id="GO:0003678">
    <property type="term" value="F:DNA helicase activity"/>
    <property type="evidence" value="ECO:0007669"/>
    <property type="project" value="TreeGrafter"/>
</dbReference>
<dbReference type="SUPFAM" id="SSF52540">
    <property type="entry name" value="P-loop containing nucleoside triphosphate hydrolases"/>
    <property type="match status" value="1"/>
</dbReference>
<evidence type="ECO:0000313" key="8">
    <source>
        <dbReference type="Proteomes" id="UP000325255"/>
    </source>
</evidence>
<proteinExistence type="inferred from homology"/>
<evidence type="ECO:0000256" key="4">
    <source>
        <dbReference type="ARBA" id="ARBA00038058"/>
    </source>
</evidence>
<accession>A0A5M6IR48</accession>
<evidence type="ECO:0000256" key="5">
    <source>
        <dbReference type="SAM" id="Coils"/>
    </source>
</evidence>
<dbReference type="InterPro" id="IPR006555">
    <property type="entry name" value="ATP-dep_Helicase_C"/>
</dbReference>
<dbReference type="GO" id="GO:0016818">
    <property type="term" value="F:hydrolase activity, acting on acid anhydrides, in phosphorus-containing anhydrides"/>
    <property type="evidence" value="ECO:0007669"/>
    <property type="project" value="InterPro"/>
</dbReference>
<comment type="similarity">
    <text evidence="4">Belongs to the helicase family. DinG subfamily.</text>
</comment>
<evidence type="ECO:0000256" key="2">
    <source>
        <dbReference type="ARBA" id="ARBA00022801"/>
    </source>
</evidence>
<dbReference type="PANTHER" id="PTHR11472:SF34">
    <property type="entry name" value="REGULATOR OF TELOMERE ELONGATION HELICASE 1"/>
    <property type="match status" value="1"/>
</dbReference>
<dbReference type="Proteomes" id="UP000325255">
    <property type="component" value="Unassembled WGS sequence"/>
</dbReference>
<dbReference type="GO" id="GO:0006139">
    <property type="term" value="P:nucleobase-containing compound metabolic process"/>
    <property type="evidence" value="ECO:0007669"/>
    <property type="project" value="InterPro"/>
</dbReference>
<evidence type="ECO:0000256" key="3">
    <source>
        <dbReference type="ARBA" id="ARBA00022840"/>
    </source>
</evidence>
<name>A0A5M6IR48_9PROT</name>
<dbReference type="InterPro" id="IPR014013">
    <property type="entry name" value="Helic_SF1/SF2_ATP-bd_DinG/Rad3"/>
</dbReference>
<dbReference type="Gene3D" id="3.40.50.300">
    <property type="entry name" value="P-loop containing nucleotide triphosphate hydrolases"/>
    <property type="match status" value="2"/>
</dbReference>
<feature type="domain" description="Helicase ATP-binding" evidence="6">
    <location>
        <begin position="206"/>
        <end position="483"/>
    </location>
</feature>
<comment type="caution">
    <text evidence="7">The sequence shown here is derived from an EMBL/GenBank/DDBJ whole genome shotgun (WGS) entry which is preliminary data.</text>
</comment>
<dbReference type="GO" id="GO:0005524">
    <property type="term" value="F:ATP binding"/>
    <property type="evidence" value="ECO:0007669"/>
    <property type="project" value="UniProtKB-KW"/>
</dbReference>
<dbReference type="AlphaFoldDB" id="A0A5M6IR48"/>
<evidence type="ECO:0000313" key="7">
    <source>
        <dbReference type="EMBL" id="KAA5610763.1"/>
    </source>
</evidence>
<keyword evidence="8" id="KW-1185">Reference proteome</keyword>
<reference evidence="7 8" key="1">
    <citation type="submission" date="2019-09" db="EMBL/GenBank/DDBJ databases">
        <title>Genome sequence of Rhodovastum atsumiense, a diverse member of the Acetobacteraceae family of non-sulfur purple photosynthetic bacteria.</title>
        <authorList>
            <person name="Meyer T."/>
            <person name="Kyndt J."/>
        </authorList>
    </citation>
    <scope>NUCLEOTIDE SEQUENCE [LARGE SCALE GENOMIC DNA]</scope>
    <source>
        <strain evidence="7 8">DSM 21279</strain>
    </source>
</reference>
<keyword evidence="2" id="KW-0378">Hydrolase</keyword>
<dbReference type="SMART" id="SM00491">
    <property type="entry name" value="HELICc2"/>
    <property type="match status" value="1"/>
</dbReference>
<dbReference type="OrthoDB" id="9805194at2"/>
<dbReference type="InterPro" id="IPR045028">
    <property type="entry name" value="DinG/Rad3-like"/>
</dbReference>
<gene>
    <name evidence="7" type="ORF">F1189_17710</name>
</gene>
<dbReference type="GO" id="GO:0003676">
    <property type="term" value="F:nucleic acid binding"/>
    <property type="evidence" value="ECO:0007669"/>
    <property type="project" value="InterPro"/>
</dbReference>
<dbReference type="PROSITE" id="PS51193">
    <property type="entry name" value="HELICASE_ATP_BIND_2"/>
    <property type="match status" value="1"/>
</dbReference>
<keyword evidence="1" id="KW-0547">Nucleotide-binding</keyword>
<dbReference type="EMBL" id="VWPK01000028">
    <property type="protein sequence ID" value="KAA5610763.1"/>
    <property type="molecule type" value="Genomic_DNA"/>
</dbReference>
<dbReference type="Pfam" id="PF13307">
    <property type="entry name" value="Helicase_C_2"/>
    <property type="match status" value="1"/>
</dbReference>
<dbReference type="RefSeq" id="WP_150042199.1">
    <property type="nucleotide sequence ID" value="NZ_OW485601.1"/>
</dbReference>